<dbReference type="Proteomes" id="UP000770717">
    <property type="component" value="Unassembled WGS sequence"/>
</dbReference>
<evidence type="ECO:0000313" key="7">
    <source>
        <dbReference type="EMBL" id="KAG9460738.1"/>
    </source>
</evidence>
<gene>
    <name evidence="7" type="ORF">GDO78_019849</name>
</gene>
<dbReference type="EMBL" id="WNTK01043279">
    <property type="protein sequence ID" value="KAG9460739.1"/>
    <property type="molecule type" value="Genomic_DNA"/>
</dbReference>
<comment type="subcellular location">
    <subcellularLocation>
        <location evidence="1">Membrane</location>
        <topology evidence="1">Multi-pass membrane protein</topology>
    </subcellularLocation>
</comment>
<keyword evidence="8" id="KW-1185">Reference proteome</keyword>
<evidence type="ECO:0000313" key="8">
    <source>
        <dbReference type="Proteomes" id="UP000770717"/>
    </source>
</evidence>
<dbReference type="GO" id="GO:0016020">
    <property type="term" value="C:membrane"/>
    <property type="evidence" value="ECO:0007669"/>
    <property type="project" value="UniProtKB-SubCell"/>
</dbReference>
<reference evidence="7" key="1">
    <citation type="thesis" date="2020" institute="ProQuest LLC" country="789 East Eisenhower Parkway, Ann Arbor, MI, USA">
        <title>Comparative Genomics and Chromosome Evolution.</title>
        <authorList>
            <person name="Mudd A.B."/>
        </authorList>
    </citation>
    <scope>NUCLEOTIDE SEQUENCE</scope>
    <source>
        <strain evidence="7">HN-11 Male</strain>
        <tissue evidence="7">Kidney and liver</tissue>
    </source>
</reference>
<comment type="caution">
    <text evidence="7">The sequence shown here is derived from an EMBL/GenBank/DDBJ whole genome shotgun (WGS) entry which is preliminary data.</text>
</comment>
<sequence>MTRLEGAANVVLRVPCVVALDLLYRWDVQDFTLLTYDLSVLRAPSMRDVYYLAQLTCAVLLLLPLRHLLRLYLYLLTALLLYMAHQTAR</sequence>
<evidence type="ECO:0000256" key="1">
    <source>
        <dbReference type="ARBA" id="ARBA00004141"/>
    </source>
</evidence>
<proteinExistence type="predicted"/>
<evidence type="ECO:0000256" key="2">
    <source>
        <dbReference type="ARBA" id="ARBA00022692"/>
    </source>
</evidence>
<dbReference type="InterPro" id="IPR025754">
    <property type="entry name" value="TRC8_N_dom"/>
</dbReference>
<dbReference type="Pfam" id="PF13705">
    <property type="entry name" value="TRC8_N"/>
    <property type="match status" value="1"/>
</dbReference>
<name>A0A8J6BIP1_ELECQ</name>
<keyword evidence="3 5" id="KW-1133">Transmembrane helix</keyword>
<feature type="domain" description="TRC8-like N-terminal" evidence="6">
    <location>
        <begin position="7"/>
        <end position="88"/>
    </location>
</feature>
<protein>
    <recommendedName>
        <fullName evidence="6">TRC8-like N-terminal domain-containing protein</fullName>
    </recommendedName>
</protein>
<dbReference type="OrthoDB" id="4752984at2759"/>
<evidence type="ECO:0000259" key="6">
    <source>
        <dbReference type="Pfam" id="PF13705"/>
    </source>
</evidence>
<dbReference type="EMBL" id="WNTK01043279">
    <property type="protein sequence ID" value="KAG9460738.1"/>
    <property type="molecule type" value="Genomic_DNA"/>
</dbReference>
<evidence type="ECO:0000256" key="4">
    <source>
        <dbReference type="ARBA" id="ARBA00023136"/>
    </source>
</evidence>
<accession>A0A8J6BIP1</accession>
<organism evidence="7 8">
    <name type="scientific">Eleutherodactylus coqui</name>
    <name type="common">Puerto Rican coqui</name>
    <dbReference type="NCBI Taxonomy" id="57060"/>
    <lineage>
        <taxon>Eukaryota</taxon>
        <taxon>Metazoa</taxon>
        <taxon>Chordata</taxon>
        <taxon>Craniata</taxon>
        <taxon>Vertebrata</taxon>
        <taxon>Euteleostomi</taxon>
        <taxon>Amphibia</taxon>
        <taxon>Batrachia</taxon>
        <taxon>Anura</taxon>
        <taxon>Neobatrachia</taxon>
        <taxon>Hyloidea</taxon>
        <taxon>Eleutherodactylidae</taxon>
        <taxon>Eleutherodactylinae</taxon>
        <taxon>Eleutherodactylus</taxon>
        <taxon>Eleutherodactylus</taxon>
    </lineage>
</organism>
<dbReference type="AlphaFoldDB" id="A0A8J6BIP1"/>
<keyword evidence="2 5" id="KW-0812">Transmembrane</keyword>
<keyword evidence="4 5" id="KW-0472">Membrane</keyword>
<evidence type="ECO:0000256" key="3">
    <source>
        <dbReference type="ARBA" id="ARBA00022989"/>
    </source>
</evidence>
<evidence type="ECO:0000256" key="5">
    <source>
        <dbReference type="SAM" id="Phobius"/>
    </source>
</evidence>
<feature type="transmembrane region" description="Helical" evidence="5">
    <location>
        <begin position="71"/>
        <end position="88"/>
    </location>
</feature>